<keyword evidence="6 7" id="KW-0539">Nucleus</keyword>
<dbReference type="eggNOG" id="KOG4835">
    <property type="taxonomic scope" value="Eukaryota"/>
</dbReference>
<dbReference type="Proteomes" id="UP000002282">
    <property type="component" value="Chromosome X"/>
</dbReference>
<dbReference type="OrthoDB" id="1421013at2759"/>
<proteinExistence type="inferred from homology"/>
<evidence type="ECO:0000313" key="9">
    <source>
        <dbReference type="Proteomes" id="UP000002282"/>
    </source>
</evidence>
<keyword evidence="4 7" id="KW-0698">rRNA processing</keyword>
<keyword evidence="5 7" id="KW-0694">RNA-binding</keyword>
<dbReference type="InterPro" id="IPR011082">
    <property type="entry name" value="Exosome-assoc_fac/DNA_repair"/>
</dbReference>
<keyword evidence="9" id="KW-1185">Reference proteome</keyword>
<dbReference type="GO" id="GO:0000178">
    <property type="term" value="C:exosome (RNase complex)"/>
    <property type="evidence" value="ECO:0007669"/>
    <property type="project" value="EnsemblMetazoa"/>
</dbReference>
<evidence type="ECO:0000256" key="7">
    <source>
        <dbReference type="RuleBase" id="RU368003"/>
    </source>
</evidence>
<gene>
    <name evidence="8" type="primary">Dyak\GE17240</name>
    <name evidence="8" type="synonym">dyak_GLEANR_18587</name>
    <name evidence="8" type="synonym">GE17240</name>
    <name evidence="8" type="ORF">Dyak_GE17240</name>
</gene>
<dbReference type="GO" id="GO:0003723">
    <property type="term" value="F:RNA binding"/>
    <property type="evidence" value="ECO:0007669"/>
    <property type="project" value="UniProtKB-UniRule"/>
</dbReference>
<evidence type="ECO:0000313" key="8">
    <source>
        <dbReference type="EMBL" id="EDX01861.2"/>
    </source>
</evidence>
<comment type="function">
    <text evidence="7">Plays a role in the recruitment of the exosome to pre-rRNA to mediate the 3'-5' end processing of the 5.8S rRNA.</text>
</comment>
<evidence type="ECO:0000256" key="6">
    <source>
        <dbReference type="ARBA" id="ARBA00023242"/>
    </source>
</evidence>
<keyword evidence="7" id="KW-0963">Cytoplasm</keyword>
<dbReference type="GO" id="GO:0010468">
    <property type="term" value="P:regulation of gene expression"/>
    <property type="evidence" value="ECO:0007669"/>
    <property type="project" value="EnsemblMetazoa"/>
</dbReference>
<dbReference type="KEGG" id="dya:Dyak_GE17240"/>
<dbReference type="GO" id="GO:0005737">
    <property type="term" value="C:cytoplasm"/>
    <property type="evidence" value="ECO:0007669"/>
    <property type="project" value="UniProtKB-SubCell"/>
</dbReference>
<dbReference type="PANTHER" id="PTHR15341:SF3">
    <property type="entry name" value="NUCLEAR NUCLEIC ACID-BINDING PROTEIN C1D"/>
    <property type="match status" value="1"/>
</dbReference>
<keyword evidence="7" id="KW-0238">DNA-binding</keyword>
<dbReference type="EMBL" id="CM000162">
    <property type="protein sequence ID" value="EDX01861.2"/>
    <property type="molecule type" value="Genomic_DNA"/>
</dbReference>
<evidence type="ECO:0000256" key="5">
    <source>
        <dbReference type="ARBA" id="ARBA00022884"/>
    </source>
</evidence>
<comment type="similarity">
    <text evidence="2 7">Belongs to the C1D family.</text>
</comment>
<accession>B4PX98</accession>
<evidence type="ECO:0000256" key="4">
    <source>
        <dbReference type="ARBA" id="ARBA00022552"/>
    </source>
</evidence>
<comment type="subunit">
    <text evidence="7">Monomer and homodimer.</text>
</comment>
<comment type="subcellular location">
    <subcellularLocation>
        <location evidence="7">Cytoplasm</location>
    </subcellularLocation>
    <subcellularLocation>
        <location evidence="7">Nucleus</location>
        <location evidence="7">Nucleolus</location>
    </subcellularLocation>
    <subcellularLocation>
        <location evidence="1 7">Nucleus</location>
    </subcellularLocation>
</comment>
<organism evidence="8 9">
    <name type="scientific">Drosophila yakuba</name>
    <name type="common">Fruit fly</name>
    <dbReference type="NCBI Taxonomy" id="7245"/>
    <lineage>
        <taxon>Eukaryota</taxon>
        <taxon>Metazoa</taxon>
        <taxon>Ecdysozoa</taxon>
        <taxon>Arthropoda</taxon>
        <taxon>Hexapoda</taxon>
        <taxon>Insecta</taxon>
        <taxon>Pterygota</taxon>
        <taxon>Neoptera</taxon>
        <taxon>Endopterygota</taxon>
        <taxon>Diptera</taxon>
        <taxon>Brachycera</taxon>
        <taxon>Muscomorpha</taxon>
        <taxon>Ephydroidea</taxon>
        <taxon>Drosophilidae</taxon>
        <taxon>Drosophila</taxon>
        <taxon>Sophophora</taxon>
    </lineage>
</organism>
<dbReference type="GO" id="GO:0005730">
    <property type="term" value="C:nucleolus"/>
    <property type="evidence" value="ECO:0007669"/>
    <property type="project" value="UniProtKB-SubCell"/>
</dbReference>
<evidence type="ECO:0000256" key="1">
    <source>
        <dbReference type="ARBA" id="ARBA00004123"/>
    </source>
</evidence>
<protein>
    <recommendedName>
        <fullName evidence="3 7">Nuclear nucleic acid-binding protein C1D</fullName>
    </recommendedName>
</protein>
<dbReference type="GO" id="GO:0000460">
    <property type="term" value="P:maturation of 5.8S rRNA"/>
    <property type="evidence" value="ECO:0007669"/>
    <property type="project" value="TreeGrafter"/>
</dbReference>
<evidence type="ECO:0000256" key="3">
    <source>
        <dbReference type="ARBA" id="ARBA00015212"/>
    </source>
</evidence>
<reference evidence="8 9" key="1">
    <citation type="journal article" date="2007" name="Nature">
        <title>Evolution of genes and genomes on the Drosophila phylogeny.</title>
        <authorList>
            <consortium name="Drosophila 12 Genomes Consortium"/>
            <person name="Clark A.G."/>
            <person name="Eisen M.B."/>
            <person name="Smith D.R."/>
            <person name="Bergman C.M."/>
            <person name="Oliver B."/>
            <person name="Markow T.A."/>
            <person name="Kaufman T.C."/>
            <person name="Kellis M."/>
            <person name="Gelbart W."/>
            <person name="Iyer V.N."/>
            <person name="Pollard D.A."/>
            <person name="Sackton T.B."/>
            <person name="Larracuente A.M."/>
            <person name="Singh N.D."/>
            <person name="Abad J.P."/>
            <person name="Abt D.N."/>
            <person name="Adryan B."/>
            <person name="Aguade M."/>
            <person name="Akashi H."/>
            <person name="Anderson W.W."/>
            <person name="Aquadro C.F."/>
            <person name="Ardell D.H."/>
            <person name="Arguello R."/>
            <person name="Artieri C.G."/>
            <person name="Barbash D.A."/>
            <person name="Barker D."/>
            <person name="Barsanti P."/>
            <person name="Batterham P."/>
            <person name="Batzoglou S."/>
            <person name="Begun D."/>
            <person name="Bhutkar A."/>
            <person name="Blanco E."/>
            <person name="Bosak S.A."/>
            <person name="Bradley R.K."/>
            <person name="Brand A.D."/>
            <person name="Brent M.R."/>
            <person name="Brooks A.N."/>
            <person name="Brown R.H."/>
            <person name="Butlin R.K."/>
            <person name="Caggese C."/>
            <person name="Calvi B.R."/>
            <person name="Bernardo de Carvalho A."/>
            <person name="Caspi A."/>
            <person name="Castrezana S."/>
            <person name="Celniker S.E."/>
            <person name="Chang J.L."/>
            <person name="Chapple C."/>
            <person name="Chatterji S."/>
            <person name="Chinwalla A."/>
            <person name="Civetta A."/>
            <person name="Clifton S.W."/>
            <person name="Comeron J.M."/>
            <person name="Costello J.C."/>
            <person name="Coyne J.A."/>
            <person name="Daub J."/>
            <person name="David R.G."/>
            <person name="Delcher A.L."/>
            <person name="Delehaunty K."/>
            <person name="Do C.B."/>
            <person name="Ebling H."/>
            <person name="Edwards K."/>
            <person name="Eickbush T."/>
            <person name="Evans J.D."/>
            <person name="Filipski A."/>
            <person name="Findeiss S."/>
            <person name="Freyhult E."/>
            <person name="Fulton L."/>
            <person name="Fulton R."/>
            <person name="Garcia A.C."/>
            <person name="Gardiner A."/>
            <person name="Garfield D.A."/>
            <person name="Garvin B.E."/>
            <person name="Gibson G."/>
            <person name="Gilbert D."/>
            <person name="Gnerre S."/>
            <person name="Godfrey J."/>
            <person name="Good R."/>
            <person name="Gotea V."/>
            <person name="Gravely B."/>
            <person name="Greenberg A.J."/>
            <person name="Griffiths-Jones S."/>
            <person name="Gross S."/>
            <person name="Guigo R."/>
            <person name="Gustafson E.A."/>
            <person name="Haerty W."/>
            <person name="Hahn M.W."/>
            <person name="Halligan D.L."/>
            <person name="Halpern A.L."/>
            <person name="Halter G.M."/>
            <person name="Han M.V."/>
            <person name="Heger A."/>
            <person name="Hillier L."/>
            <person name="Hinrichs A.S."/>
            <person name="Holmes I."/>
            <person name="Hoskins R.A."/>
            <person name="Hubisz M.J."/>
            <person name="Hultmark D."/>
            <person name="Huntley M.A."/>
            <person name="Jaffe D.B."/>
            <person name="Jagadeeshan S."/>
            <person name="Jeck W.R."/>
            <person name="Johnson J."/>
            <person name="Jones C.D."/>
            <person name="Jordan W.C."/>
            <person name="Karpen G.H."/>
            <person name="Kataoka E."/>
            <person name="Keightley P.D."/>
            <person name="Kheradpour P."/>
            <person name="Kirkness E.F."/>
            <person name="Koerich L.B."/>
            <person name="Kristiansen K."/>
            <person name="Kudrna D."/>
            <person name="Kulathinal R.J."/>
            <person name="Kumar S."/>
            <person name="Kwok R."/>
            <person name="Lander E."/>
            <person name="Langley C.H."/>
            <person name="Lapoint R."/>
            <person name="Lazzaro B.P."/>
            <person name="Lee S.J."/>
            <person name="Levesque L."/>
            <person name="Li R."/>
            <person name="Lin C.F."/>
            <person name="Lin M.F."/>
            <person name="Lindblad-Toh K."/>
            <person name="Llopart A."/>
            <person name="Long M."/>
            <person name="Low L."/>
            <person name="Lozovsky E."/>
            <person name="Lu J."/>
            <person name="Luo M."/>
            <person name="Machado C.A."/>
            <person name="Makalowski W."/>
            <person name="Marzo M."/>
            <person name="Matsuda M."/>
            <person name="Matzkin L."/>
            <person name="McAllister B."/>
            <person name="McBride C.S."/>
            <person name="McKernan B."/>
            <person name="McKernan K."/>
            <person name="Mendez-Lago M."/>
            <person name="Minx P."/>
            <person name="Mollenhauer M.U."/>
            <person name="Montooth K."/>
            <person name="Mount S.M."/>
            <person name="Mu X."/>
            <person name="Myers E."/>
            <person name="Negre B."/>
            <person name="Newfeld S."/>
            <person name="Nielsen R."/>
            <person name="Noor M.A."/>
            <person name="O'Grady P."/>
            <person name="Pachter L."/>
            <person name="Papaceit M."/>
            <person name="Parisi M.J."/>
            <person name="Parisi M."/>
            <person name="Parts L."/>
            <person name="Pedersen J.S."/>
            <person name="Pesole G."/>
            <person name="Phillippy A.M."/>
            <person name="Ponting C.P."/>
            <person name="Pop M."/>
            <person name="Porcelli D."/>
            <person name="Powell J.R."/>
            <person name="Prohaska S."/>
            <person name="Pruitt K."/>
            <person name="Puig M."/>
            <person name="Quesneville H."/>
            <person name="Ram K.R."/>
            <person name="Rand D."/>
            <person name="Rasmussen M.D."/>
            <person name="Reed L.K."/>
            <person name="Reenan R."/>
            <person name="Reily A."/>
            <person name="Remington K.A."/>
            <person name="Rieger T.T."/>
            <person name="Ritchie M.G."/>
            <person name="Robin C."/>
            <person name="Rogers Y.H."/>
            <person name="Rohde C."/>
            <person name="Rozas J."/>
            <person name="Rubenfield M.J."/>
            <person name="Ruiz A."/>
            <person name="Russo S."/>
            <person name="Salzberg S.L."/>
            <person name="Sanchez-Gracia A."/>
            <person name="Saranga D.J."/>
            <person name="Sato H."/>
            <person name="Schaeffer S.W."/>
            <person name="Schatz M.C."/>
            <person name="Schlenke T."/>
            <person name="Schwartz R."/>
            <person name="Segarra C."/>
            <person name="Singh R.S."/>
            <person name="Sirot L."/>
            <person name="Sirota M."/>
            <person name="Sisneros N.B."/>
            <person name="Smith C.D."/>
            <person name="Smith T.F."/>
            <person name="Spieth J."/>
            <person name="Stage D.E."/>
            <person name="Stark A."/>
            <person name="Stephan W."/>
            <person name="Strausberg R.L."/>
            <person name="Strempel S."/>
            <person name="Sturgill D."/>
            <person name="Sutton G."/>
            <person name="Sutton G.G."/>
            <person name="Tao W."/>
            <person name="Teichmann S."/>
            <person name="Tobari Y.N."/>
            <person name="Tomimura Y."/>
            <person name="Tsolas J.M."/>
            <person name="Valente V.L."/>
            <person name="Venter E."/>
            <person name="Venter J.C."/>
            <person name="Vicario S."/>
            <person name="Vieira F.G."/>
            <person name="Vilella A.J."/>
            <person name="Villasante A."/>
            <person name="Walenz B."/>
            <person name="Wang J."/>
            <person name="Wasserman M."/>
            <person name="Watts T."/>
            <person name="Wilson D."/>
            <person name="Wilson R.K."/>
            <person name="Wing R.A."/>
            <person name="Wolfner M.F."/>
            <person name="Wong A."/>
            <person name="Wong G.K."/>
            <person name="Wu C.I."/>
            <person name="Wu G."/>
            <person name="Yamamoto D."/>
            <person name="Yang H.P."/>
            <person name="Yang S.P."/>
            <person name="Yorke J.A."/>
            <person name="Yoshida K."/>
            <person name="Zdobnov E."/>
            <person name="Zhang P."/>
            <person name="Zhang Y."/>
            <person name="Zimin A.V."/>
            <person name="Baldwin J."/>
            <person name="Abdouelleil A."/>
            <person name="Abdulkadir J."/>
            <person name="Abebe A."/>
            <person name="Abera B."/>
            <person name="Abreu J."/>
            <person name="Acer S.C."/>
            <person name="Aftuck L."/>
            <person name="Alexander A."/>
            <person name="An P."/>
            <person name="Anderson E."/>
            <person name="Anderson S."/>
            <person name="Arachi H."/>
            <person name="Azer M."/>
            <person name="Bachantsang P."/>
            <person name="Barry A."/>
            <person name="Bayul T."/>
            <person name="Berlin A."/>
            <person name="Bessette D."/>
            <person name="Bloom T."/>
            <person name="Blye J."/>
            <person name="Boguslavskiy L."/>
            <person name="Bonnet C."/>
            <person name="Boukhgalter B."/>
            <person name="Bourzgui I."/>
            <person name="Brown A."/>
            <person name="Cahill P."/>
            <person name="Channer S."/>
            <person name="Cheshatsang Y."/>
            <person name="Chuda L."/>
            <person name="Citroen M."/>
            <person name="Collymore A."/>
            <person name="Cooke P."/>
            <person name="Costello M."/>
            <person name="D'Aco K."/>
            <person name="Daza R."/>
            <person name="De Haan G."/>
            <person name="DeGray S."/>
            <person name="DeMaso C."/>
            <person name="Dhargay N."/>
            <person name="Dooley K."/>
            <person name="Dooley E."/>
            <person name="Doricent M."/>
            <person name="Dorje P."/>
            <person name="Dorjee K."/>
            <person name="Dupes A."/>
            <person name="Elong R."/>
            <person name="Falk J."/>
            <person name="Farina A."/>
            <person name="Faro S."/>
            <person name="Ferguson D."/>
            <person name="Fisher S."/>
            <person name="Foley C.D."/>
            <person name="Franke A."/>
            <person name="Friedrich D."/>
            <person name="Gadbois L."/>
            <person name="Gearin G."/>
            <person name="Gearin C.R."/>
            <person name="Giannoukos G."/>
            <person name="Goode T."/>
            <person name="Graham J."/>
            <person name="Grandbois E."/>
            <person name="Grewal S."/>
            <person name="Gyaltsen K."/>
            <person name="Hafez N."/>
            <person name="Hagos B."/>
            <person name="Hall J."/>
            <person name="Henson C."/>
            <person name="Hollinger A."/>
            <person name="Honan T."/>
            <person name="Huard M.D."/>
            <person name="Hughes L."/>
            <person name="Hurhula B."/>
            <person name="Husby M.E."/>
            <person name="Kamat A."/>
            <person name="Kanga B."/>
            <person name="Kashin S."/>
            <person name="Khazanovich D."/>
            <person name="Kisner P."/>
            <person name="Lance K."/>
            <person name="Lara M."/>
            <person name="Lee W."/>
            <person name="Lennon N."/>
            <person name="Letendre F."/>
            <person name="LeVine R."/>
            <person name="Lipovsky A."/>
            <person name="Liu X."/>
            <person name="Liu J."/>
            <person name="Liu S."/>
            <person name="Lokyitsang T."/>
            <person name="Lokyitsang Y."/>
            <person name="Lubonja R."/>
            <person name="Lui A."/>
            <person name="MacDonald P."/>
            <person name="Magnisalis V."/>
            <person name="Maru K."/>
            <person name="Matthews C."/>
            <person name="McCusker W."/>
            <person name="McDonough S."/>
            <person name="Mehta T."/>
            <person name="Meldrim J."/>
            <person name="Meneus L."/>
            <person name="Mihai O."/>
            <person name="Mihalev A."/>
            <person name="Mihova T."/>
            <person name="Mittelman R."/>
            <person name="Mlenga V."/>
            <person name="Montmayeur A."/>
            <person name="Mulrain L."/>
            <person name="Navidi A."/>
            <person name="Naylor J."/>
            <person name="Negash T."/>
            <person name="Nguyen T."/>
            <person name="Nguyen N."/>
            <person name="Nicol R."/>
            <person name="Norbu C."/>
            <person name="Norbu N."/>
            <person name="Novod N."/>
            <person name="O'Neill B."/>
            <person name="Osman S."/>
            <person name="Markiewicz E."/>
            <person name="Oyono O.L."/>
            <person name="Patti C."/>
            <person name="Phunkhang P."/>
            <person name="Pierre F."/>
            <person name="Priest M."/>
            <person name="Raghuraman S."/>
            <person name="Rege F."/>
            <person name="Reyes R."/>
            <person name="Rise C."/>
            <person name="Rogov P."/>
            <person name="Ross K."/>
            <person name="Ryan E."/>
            <person name="Settipalli S."/>
            <person name="Shea T."/>
            <person name="Sherpa N."/>
            <person name="Shi L."/>
            <person name="Shih D."/>
            <person name="Sparrow T."/>
            <person name="Spaulding J."/>
            <person name="Stalker J."/>
            <person name="Stange-Thomann N."/>
            <person name="Stavropoulos S."/>
            <person name="Stone C."/>
            <person name="Strader C."/>
            <person name="Tesfaye S."/>
            <person name="Thomson T."/>
            <person name="Thoulutsang Y."/>
            <person name="Thoulutsang D."/>
            <person name="Topham K."/>
            <person name="Topping I."/>
            <person name="Tsamla T."/>
            <person name="Vassiliev H."/>
            <person name="Vo A."/>
            <person name="Wangchuk T."/>
            <person name="Wangdi T."/>
            <person name="Weiand M."/>
            <person name="Wilkinson J."/>
            <person name="Wilson A."/>
            <person name="Yadav S."/>
            <person name="Young G."/>
            <person name="Yu Q."/>
            <person name="Zembek L."/>
            <person name="Zhong D."/>
            <person name="Zimmer A."/>
            <person name="Zwirko Z."/>
            <person name="Jaffe D.B."/>
            <person name="Alvarez P."/>
            <person name="Brockman W."/>
            <person name="Butler J."/>
            <person name="Chin C."/>
            <person name="Gnerre S."/>
            <person name="Grabherr M."/>
            <person name="Kleber M."/>
            <person name="Mauceli E."/>
            <person name="MacCallum I."/>
        </authorList>
    </citation>
    <scope>NUCLEOTIDE SEQUENCE [LARGE SCALE GENOMIC DNA]</scope>
    <source>
        <strain evidence="9">Tai18E2 / Tucson 14021-0261.01</strain>
    </source>
</reference>
<dbReference type="PANTHER" id="PTHR15341">
    <property type="entry name" value="SUN-COR STEROID HORMONE RECEPTOR CO-REPRESSOR"/>
    <property type="match status" value="1"/>
</dbReference>
<evidence type="ECO:0000256" key="2">
    <source>
        <dbReference type="ARBA" id="ARBA00009154"/>
    </source>
</evidence>
<dbReference type="Pfam" id="PF04000">
    <property type="entry name" value="Sas10_Utp3"/>
    <property type="match status" value="1"/>
</dbReference>
<dbReference type="GO" id="GO:0003677">
    <property type="term" value="F:DNA binding"/>
    <property type="evidence" value="ECO:0007669"/>
    <property type="project" value="UniProtKB-KW"/>
</dbReference>
<reference evidence="8 9" key="2">
    <citation type="journal article" date="2007" name="PLoS Biol.">
        <title>Principles of genome evolution in the Drosophila melanogaster species group.</title>
        <authorList>
            <person name="Ranz J.M."/>
            <person name="Maurin D."/>
            <person name="Chan Y.S."/>
            <person name="von Grotthuss M."/>
            <person name="Hillier L.W."/>
            <person name="Roote J."/>
            <person name="Ashburner M."/>
            <person name="Bergman C.M."/>
        </authorList>
    </citation>
    <scope>NUCLEOTIDE SEQUENCE [LARGE SCALE GENOMIC DNA]</scope>
    <source>
        <strain evidence="9">Tai18E2 / Tucson 14021-0261.01</strain>
    </source>
</reference>
<dbReference type="AlphaFoldDB" id="B4PX98"/>
<name>B4PX98_DROYA</name>
<sequence length="186" mass="21600">MVNKRSHCKTKLDVNIRTRFQFYLKNMAQEKQPVDEELPCNAYLDASLQEDENMQRILKTFYSSIEVLEADMEKALALQAERTLTTNEQIKLDSYLVYLKSTLFWIYLKLQGLDVSKHGVMHDLSRTKELLARDKEINDALAAPRLDMQAAKRFIAAGTHTRFVDMDGVMVTEKQYNKSLQETTKE</sequence>
<dbReference type="InterPro" id="IPR007146">
    <property type="entry name" value="Sas10/Utp3/C1D"/>
</dbReference>
<dbReference type="HOGENOM" id="CLU_1671173_0_0_1"/>